<keyword evidence="2" id="KW-1133">Transmembrane helix</keyword>
<dbReference type="Proteomes" id="UP000267096">
    <property type="component" value="Unassembled WGS sequence"/>
</dbReference>
<sequence length="294" mass="31965">MCFDGDVQSKNEPTPATISFGDLRSAPDCHPECVGCSESRSAVSCFACKHLTQSLRNRAGFKCVSHCDEGYFVEGDKCGACSPNCRSCTKAEQCETCPGAKLLVDVDHYAHLDHRQCVDTCPPGLEADYTSAIQARCILKKNICSPGYYESQNSVCTNCDDACTTCHGPGPLQCDSCAPNYSNFSVGYCRPCCTDKQSPMEHHCEDCTLSASQRAQMRHRSGGLGSFYIFVVVLLVLCCAFGVILKTYANGMWNSSSRSNIDYTPLPAQSSLTLNESSSEEESEFEPDDVIATK</sequence>
<name>A0A0M3JTD9_ANISI</name>
<evidence type="ECO:0000256" key="1">
    <source>
        <dbReference type="SAM" id="MobiDB-lite"/>
    </source>
</evidence>
<keyword evidence="2" id="KW-0472">Membrane</keyword>
<feature type="transmembrane region" description="Helical" evidence="2">
    <location>
        <begin position="227"/>
        <end position="249"/>
    </location>
</feature>
<evidence type="ECO:0000313" key="3">
    <source>
        <dbReference type="EMBL" id="VDK43808.1"/>
    </source>
</evidence>
<gene>
    <name evidence="3" type="ORF">ASIM_LOCUS10848</name>
</gene>
<evidence type="ECO:0000256" key="2">
    <source>
        <dbReference type="SAM" id="Phobius"/>
    </source>
</evidence>
<proteinExistence type="predicted"/>
<dbReference type="SUPFAM" id="SSF57184">
    <property type="entry name" value="Growth factor receptor domain"/>
    <property type="match status" value="2"/>
</dbReference>
<dbReference type="SMART" id="SM00261">
    <property type="entry name" value="FU"/>
    <property type="match status" value="3"/>
</dbReference>
<feature type="region of interest" description="Disordered" evidence="1">
    <location>
        <begin position="272"/>
        <end position="294"/>
    </location>
</feature>
<dbReference type="Gene3D" id="2.10.220.10">
    <property type="entry name" value="Hormone Receptor, Insulin-like Growth Factor Receptor 1, Chain A, domain 2"/>
    <property type="match status" value="2"/>
</dbReference>
<dbReference type="OrthoDB" id="300641at2759"/>
<keyword evidence="2" id="KW-0812">Transmembrane</keyword>
<keyword evidence="4" id="KW-1185">Reference proteome</keyword>
<dbReference type="WBParaSite" id="ASIM_0001129001-mRNA-1">
    <property type="protein sequence ID" value="ASIM_0001129001-mRNA-1"/>
    <property type="gene ID" value="ASIM_0001129001"/>
</dbReference>
<evidence type="ECO:0000313" key="4">
    <source>
        <dbReference type="Proteomes" id="UP000267096"/>
    </source>
</evidence>
<organism evidence="5">
    <name type="scientific">Anisakis simplex</name>
    <name type="common">Herring worm</name>
    <dbReference type="NCBI Taxonomy" id="6269"/>
    <lineage>
        <taxon>Eukaryota</taxon>
        <taxon>Metazoa</taxon>
        <taxon>Ecdysozoa</taxon>
        <taxon>Nematoda</taxon>
        <taxon>Chromadorea</taxon>
        <taxon>Rhabditida</taxon>
        <taxon>Spirurina</taxon>
        <taxon>Ascaridomorpha</taxon>
        <taxon>Ascaridoidea</taxon>
        <taxon>Anisakidae</taxon>
        <taxon>Anisakis</taxon>
        <taxon>Anisakis simplex complex</taxon>
    </lineage>
</organism>
<reference evidence="5" key="1">
    <citation type="submission" date="2017-02" db="UniProtKB">
        <authorList>
            <consortium name="WormBaseParasite"/>
        </authorList>
    </citation>
    <scope>IDENTIFICATION</scope>
</reference>
<dbReference type="AlphaFoldDB" id="A0A0M3JTD9"/>
<dbReference type="InterPro" id="IPR009030">
    <property type="entry name" value="Growth_fac_rcpt_cys_sf"/>
</dbReference>
<feature type="compositionally biased region" description="Acidic residues" evidence="1">
    <location>
        <begin position="278"/>
        <end position="294"/>
    </location>
</feature>
<accession>A0A0M3JTD9</accession>
<evidence type="ECO:0000313" key="5">
    <source>
        <dbReference type="WBParaSite" id="ASIM_0001129001-mRNA-1"/>
    </source>
</evidence>
<dbReference type="EMBL" id="UYRR01031022">
    <property type="protein sequence ID" value="VDK43808.1"/>
    <property type="molecule type" value="Genomic_DNA"/>
</dbReference>
<reference evidence="3 4" key="2">
    <citation type="submission" date="2018-11" db="EMBL/GenBank/DDBJ databases">
        <authorList>
            <consortium name="Pathogen Informatics"/>
        </authorList>
    </citation>
    <scope>NUCLEOTIDE SEQUENCE [LARGE SCALE GENOMIC DNA]</scope>
</reference>
<dbReference type="InterPro" id="IPR006212">
    <property type="entry name" value="Furin_repeat"/>
</dbReference>
<protein>
    <submittedName>
        <fullName evidence="5">Proprotein convertase subtilisin/kexin type 5</fullName>
    </submittedName>
</protein>